<dbReference type="EMBL" id="LR586016">
    <property type="protein sequence ID" value="VIP05706.1"/>
    <property type="molecule type" value="Genomic_DNA"/>
</dbReference>
<keyword evidence="1" id="KW-0812">Transmembrane</keyword>
<evidence type="ECO:0000256" key="1">
    <source>
        <dbReference type="SAM" id="Phobius"/>
    </source>
</evidence>
<keyword evidence="3" id="KW-1185">Reference proteome</keyword>
<name>A0A6C2YW15_9BACT</name>
<dbReference type="KEGG" id="tim:GMBLW1_34870"/>
<sequence length="115" mass="12022">MKKLMNRFWADDQGAVITTEFLLIASILLLGLVPAFVGFRNQLSASLLTIGNIIHSQVGGLKFDGLDVLGPDSTIASVDGYGQLSANTEYLTLGKVDAAAGGVIVAANVYVTPNP</sequence>
<keyword evidence="1" id="KW-0472">Membrane</keyword>
<gene>
    <name evidence="2" type="ORF">GMBLW1_34870</name>
</gene>
<dbReference type="AlphaFoldDB" id="A0A6C2YW15"/>
<dbReference type="Proteomes" id="UP000464378">
    <property type="component" value="Chromosome"/>
</dbReference>
<reference evidence="2" key="1">
    <citation type="submission" date="2019-04" db="EMBL/GenBank/DDBJ databases">
        <authorList>
            <consortium name="Science for Life Laboratories"/>
        </authorList>
    </citation>
    <scope>NUCLEOTIDE SEQUENCE</scope>
    <source>
        <strain evidence="2">MBLW1</strain>
    </source>
</reference>
<evidence type="ECO:0000313" key="3">
    <source>
        <dbReference type="Proteomes" id="UP000464378"/>
    </source>
</evidence>
<accession>A0A6C2YW15</accession>
<organism evidence="2">
    <name type="scientific">Tuwongella immobilis</name>
    <dbReference type="NCBI Taxonomy" id="692036"/>
    <lineage>
        <taxon>Bacteria</taxon>
        <taxon>Pseudomonadati</taxon>
        <taxon>Planctomycetota</taxon>
        <taxon>Planctomycetia</taxon>
        <taxon>Gemmatales</taxon>
        <taxon>Gemmataceae</taxon>
        <taxon>Tuwongella</taxon>
    </lineage>
</organism>
<evidence type="ECO:0000313" key="2">
    <source>
        <dbReference type="EMBL" id="VIP05706.1"/>
    </source>
</evidence>
<dbReference type="RefSeq" id="WP_162660880.1">
    <property type="nucleotide sequence ID" value="NZ_LR593887.1"/>
</dbReference>
<dbReference type="InParanoid" id="A0A6C2YW15"/>
<proteinExistence type="predicted"/>
<keyword evidence="1" id="KW-1133">Transmembrane helix</keyword>
<protein>
    <submittedName>
        <fullName evidence="2">Uncharacterized protein</fullName>
    </submittedName>
</protein>
<dbReference type="EMBL" id="LR593887">
    <property type="protein sequence ID" value="VTS08768.1"/>
    <property type="molecule type" value="Genomic_DNA"/>
</dbReference>
<feature type="transmembrane region" description="Helical" evidence="1">
    <location>
        <begin position="21"/>
        <end position="39"/>
    </location>
</feature>